<evidence type="ECO:0000256" key="1">
    <source>
        <dbReference type="SAM" id="Coils"/>
    </source>
</evidence>
<comment type="caution">
    <text evidence="4">The sequence shown here is derived from an EMBL/GenBank/DDBJ whole genome shotgun (WGS) entry which is preliminary data.</text>
</comment>
<dbReference type="AlphaFoldDB" id="A0A7J5GR42"/>
<accession>A0A7J5GR42</accession>
<keyword evidence="3" id="KW-1133">Transmembrane helix</keyword>
<name>A0A7J5GR42_BACUN</name>
<protein>
    <submittedName>
        <fullName evidence="4">Uncharacterized protein</fullName>
    </submittedName>
</protein>
<reference evidence="4 5" key="1">
    <citation type="journal article" date="2019" name="Nat. Med.">
        <title>A library of human gut bacterial isolates paired with longitudinal multiomics data enables mechanistic microbiome research.</title>
        <authorList>
            <person name="Poyet M."/>
            <person name="Groussin M."/>
            <person name="Gibbons S.M."/>
            <person name="Avila-Pacheco J."/>
            <person name="Jiang X."/>
            <person name="Kearney S.M."/>
            <person name="Perrotta A.R."/>
            <person name="Berdy B."/>
            <person name="Zhao S."/>
            <person name="Lieberman T.D."/>
            <person name="Swanson P.K."/>
            <person name="Smith M."/>
            <person name="Roesemann S."/>
            <person name="Alexander J.E."/>
            <person name="Rich S.A."/>
            <person name="Livny J."/>
            <person name="Vlamakis H."/>
            <person name="Clish C."/>
            <person name="Bullock K."/>
            <person name="Deik A."/>
            <person name="Scott J."/>
            <person name="Pierce K.A."/>
            <person name="Xavier R.J."/>
            <person name="Alm E.J."/>
        </authorList>
    </citation>
    <scope>NUCLEOTIDE SEQUENCE [LARGE SCALE GENOMIC DNA]</scope>
    <source>
        <strain evidence="4 5">BIOML-A19</strain>
    </source>
</reference>
<evidence type="ECO:0000313" key="4">
    <source>
        <dbReference type="EMBL" id="KAB4179852.1"/>
    </source>
</evidence>
<feature type="compositionally biased region" description="Basic residues" evidence="2">
    <location>
        <begin position="29"/>
        <end position="38"/>
    </location>
</feature>
<evidence type="ECO:0000256" key="2">
    <source>
        <dbReference type="SAM" id="MobiDB-lite"/>
    </source>
</evidence>
<feature type="transmembrane region" description="Helical" evidence="3">
    <location>
        <begin position="137"/>
        <end position="155"/>
    </location>
</feature>
<feature type="compositionally biased region" description="Polar residues" evidence="2">
    <location>
        <begin position="56"/>
        <end position="73"/>
    </location>
</feature>
<feature type="compositionally biased region" description="Polar residues" evidence="2">
    <location>
        <begin position="9"/>
        <end position="28"/>
    </location>
</feature>
<dbReference type="EMBL" id="WCTY01000056">
    <property type="protein sequence ID" value="KAB4179852.1"/>
    <property type="molecule type" value="Genomic_DNA"/>
</dbReference>
<organism evidence="4 5">
    <name type="scientific">Bacteroides uniformis</name>
    <dbReference type="NCBI Taxonomy" id="820"/>
    <lineage>
        <taxon>Bacteria</taxon>
        <taxon>Pseudomonadati</taxon>
        <taxon>Bacteroidota</taxon>
        <taxon>Bacteroidia</taxon>
        <taxon>Bacteroidales</taxon>
        <taxon>Bacteroidaceae</taxon>
        <taxon>Bacteroides</taxon>
    </lineage>
</organism>
<feature type="compositionally biased region" description="Low complexity" evidence="2">
    <location>
        <begin position="43"/>
        <end position="55"/>
    </location>
</feature>
<feature type="coiled-coil region" evidence="1">
    <location>
        <begin position="97"/>
        <end position="124"/>
    </location>
</feature>
<keyword evidence="1" id="KW-0175">Coiled coil</keyword>
<proteinExistence type="predicted"/>
<gene>
    <name evidence="4" type="ORF">GAQ44_22235</name>
</gene>
<dbReference type="Proteomes" id="UP000487221">
    <property type="component" value="Unassembled WGS sequence"/>
</dbReference>
<keyword evidence="3" id="KW-0472">Membrane</keyword>
<sequence length="211" mass="24739">MGTYKSNRKNQFSSSNKAASEYDLSSSFKKIKNYSKRGRQSDSEYISSESDSQYSNNKNHTVSSSEVYSPETSTGQHLWNNYYRLEDKFSNYTSQNENAHTDLRRELEKKIDDAKKEIMNSIKDIQIDIKEKLPIQWYIWTIIGLVAIATIWYTFSYSTLLNNQEEVEKEIVNIHNSQNSLEHEIKNISTNITRIEQDNNKKKQHDSNKNQ</sequence>
<feature type="region of interest" description="Disordered" evidence="2">
    <location>
        <begin position="1"/>
        <end position="73"/>
    </location>
</feature>
<dbReference type="RefSeq" id="WP_151876182.1">
    <property type="nucleotide sequence ID" value="NZ_JAHOJB010000001.1"/>
</dbReference>
<evidence type="ECO:0000256" key="3">
    <source>
        <dbReference type="SAM" id="Phobius"/>
    </source>
</evidence>
<evidence type="ECO:0000313" key="5">
    <source>
        <dbReference type="Proteomes" id="UP000487221"/>
    </source>
</evidence>
<keyword evidence="3" id="KW-0812">Transmembrane</keyword>